<sequence length="73" mass="8325">MSRKITINYSYNFTNLTLAKSSHTPILGSKTWKMNILFLTETSGHNNNKLPQTNCGTSRIVATKRIFVHQQVK</sequence>
<dbReference type="AlphaFoldDB" id="A0A3M7QCS3"/>
<accession>A0A3M7QCS3</accession>
<keyword evidence="2" id="KW-1185">Reference proteome</keyword>
<evidence type="ECO:0000313" key="1">
    <source>
        <dbReference type="EMBL" id="RNA08984.1"/>
    </source>
</evidence>
<dbReference type="EMBL" id="REGN01006578">
    <property type="protein sequence ID" value="RNA08984.1"/>
    <property type="molecule type" value="Genomic_DNA"/>
</dbReference>
<evidence type="ECO:0000313" key="2">
    <source>
        <dbReference type="Proteomes" id="UP000276133"/>
    </source>
</evidence>
<reference evidence="1 2" key="1">
    <citation type="journal article" date="2018" name="Sci. Rep.">
        <title>Genomic signatures of local adaptation to the degree of environmental predictability in rotifers.</title>
        <authorList>
            <person name="Franch-Gras L."/>
            <person name="Hahn C."/>
            <person name="Garcia-Roger E.M."/>
            <person name="Carmona M.J."/>
            <person name="Serra M."/>
            <person name="Gomez A."/>
        </authorList>
    </citation>
    <scope>NUCLEOTIDE SEQUENCE [LARGE SCALE GENOMIC DNA]</scope>
    <source>
        <strain evidence="1">HYR1</strain>
    </source>
</reference>
<gene>
    <name evidence="1" type="ORF">BpHYR1_028807</name>
</gene>
<proteinExistence type="predicted"/>
<name>A0A3M7QCS3_BRAPC</name>
<dbReference type="Proteomes" id="UP000276133">
    <property type="component" value="Unassembled WGS sequence"/>
</dbReference>
<organism evidence="1 2">
    <name type="scientific">Brachionus plicatilis</name>
    <name type="common">Marine rotifer</name>
    <name type="synonym">Brachionus muelleri</name>
    <dbReference type="NCBI Taxonomy" id="10195"/>
    <lineage>
        <taxon>Eukaryota</taxon>
        <taxon>Metazoa</taxon>
        <taxon>Spiralia</taxon>
        <taxon>Gnathifera</taxon>
        <taxon>Rotifera</taxon>
        <taxon>Eurotatoria</taxon>
        <taxon>Monogononta</taxon>
        <taxon>Pseudotrocha</taxon>
        <taxon>Ploima</taxon>
        <taxon>Brachionidae</taxon>
        <taxon>Brachionus</taxon>
    </lineage>
</organism>
<protein>
    <submittedName>
        <fullName evidence="1">Uncharacterized protein</fullName>
    </submittedName>
</protein>
<comment type="caution">
    <text evidence="1">The sequence shown here is derived from an EMBL/GenBank/DDBJ whole genome shotgun (WGS) entry which is preliminary data.</text>
</comment>